<evidence type="ECO:0000313" key="9">
    <source>
        <dbReference type="Proteomes" id="UP001174691"/>
    </source>
</evidence>
<dbReference type="InterPro" id="IPR020846">
    <property type="entry name" value="MFS_dom"/>
</dbReference>
<evidence type="ECO:0000256" key="2">
    <source>
        <dbReference type="ARBA" id="ARBA00022692"/>
    </source>
</evidence>
<protein>
    <submittedName>
        <fullName evidence="8">Major facilitator superfamily transporter</fullName>
    </submittedName>
</protein>
<reference evidence="8" key="1">
    <citation type="submission" date="2022-07" db="EMBL/GenBank/DDBJ databases">
        <title>Fungi with potential for degradation of polypropylene.</title>
        <authorList>
            <person name="Gostincar C."/>
        </authorList>
    </citation>
    <scope>NUCLEOTIDE SEQUENCE</scope>
    <source>
        <strain evidence="8">EXF-13287</strain>
    </source>
</reference>
<dbReference type="PANTHER" id="PTHR23502:SF29">
    <property type="entry name" value="TRANSPORTER, PUTATIVE (AFU_ORTHOLOGUE AFUA_6G06680)-RELATED"/>
    <property type="match status" value="1"/>
</dbReference>
<organism evidence="8 9">
    <name type="scientific">Coniochaeta hoffmannii</name>
    <dbReference type="NCBI Taxonomy" id="91930"/>
    <lineage>
        <taxon>Eukaryota</taxon>
        <taxon>Fungi</taxon>
        <taxon>Dikarya</taxon>
        <taxon>Ascomycota</taxon>
        <taxon>Pezizomycotina</taxon>
        <taxon>Sordariomycetes</taxon>
        <taxon>Sordariomycetidae</taxon>
        <taxon>Coniochaetales</taxon>
        <taxon>Coniochaetaceae</taxon>
        <taxon>Coniochaeta</taxon>
    </lineage>
</organism>
<feature type="transmembrane region" description="Helical" evidence="6">
    <location>
        <begin position="340"/>
        <end position="367"/>
    </location>
</feature>
<evidence type="ECO:0000256" key="4">
    <source>
        <dbReference type="ARBA" id="ARBA00023136"/>
    </source>
</evidence>
<dbReference type="PROSITE" id="PS50850">
    <property type="entry name" value="MFS"/>
    <property type="match status" value="1"/>
</dbReference>
<evidence type="ECO:0000259" key="7">
    <source>
        <dbReference type="PROSITE" id="PS50850"/>
    </source>
</evidence>
<dbReference type="Gene3D" id="1.20.1250.20">
    <property type="entry name" value="MFS general substrate transporter like domains"/>
    <property type="match status" value="1"/>
</dbReference>
<keyword evidence="2 6" id="KW-0812">Transmembrane</keyword>
<accession>A0AA38R7A8</accession>
<dbReference type="InterPro" id="IPR036259">
    <property type="entry name" value="MFS_trans_sf"/>
</dbReference>
<feature type="transmembrane region" description="Helical" evidence="6">
    <location>
        <begin position="198"/>
        <end position="218"/>
    </location>
</feature>
<gene>
    <name evidence="8" type="ORF">NKR19_g8177</name>
</gene>
<comment type="caution">
    <text evidence="8">The sequence shown here is derived from an EMBL/GenBank/DDBJ whole genome shotgun (WGS) entry which is preliminary data.</text>
</comment>
<keyword evidence="4 6" id="KW-0472">Membrane</keyword>
<evidence type="ECO:0000256" key="5">
    <source>
        <dbReference type="SAM" id="MobiDB-lite"/>
    </source>
</evidence>
<dbReference type="GO" id="GO:0005886">
    <property type="term" value="C:plasma membrane"/>
    <property type="evidence" value="ECO:0007669"/>
    <property type="project" value="TreeGrafter"/>
</dbReference>
<keyword evidence="9" id="KW-1185">Reference proteome</keyword>
<dbReference type="PANTHER" id="PTHR23502">
    <property type="entry name" value="MAJOR FACILITATOR SUPERFAMILY"/>
    <property type="match status" value="1"/>
</dbReference>
<feature type="transmembrane region" description="Helical" evidence="6">
    <location>
        <begin position="138"/>
        <end position="156"/>
    </location>
</feature>
<feature type="transmembrane region" description="Helical" evidence="6">
    <location>
        <begin position="421"/>
        <end position="440"/>
    </location>
</feature>
<dbReference type="AlphaFoldDB" id="A0AA38R7A8"/>
<feature type="transmembrane region" description="Helical" evidence="6">
    <location>
        <begin position="525"/>
        <end position="543"/>
    </location>
</feature>
<sequence>MGLGILEDRVMEHVPGTTRYYDDPERPQYATDGVTGLKMDTTGPKAIILVPQPSDDPNDPLNWPLWKRDVITFILSLTAIFGTSLGPILAANTLTLSLWLKVKFTKVALLTGYFLLGVGVGGFFFVPSSRIWGKRHAFLIGTIILVATSAWGGAVGHNYKSLLWARIIQGVGAAPFEALVNATVGDLYFVHQRGKRMAFTNLAVFGGAFFTPILVGKITHTLMWWWTFYLVAIFCGVCLPLIYFFVPETAYRRDASLNTDMLATSSTNLNHFDQPSETAQPDRGTSSDKAATEGHTTQLAAELPKKHSFRQSLAIFTGRKSDETFWKLLFRPLPLFLQPAFLWACLIQGTMIGWTVFIGVIMAQFFLGSPLWWDEVRTGYAYVGAFVGAIIGFVIAGGLADWSAKKLTQWNKGVYEPEFRIFLVIPQLILGCMGLYGWGITADGLLANKYHYAVPLTFFALEVAGMVIGAVASSLYIVDAYRDLAIEGFTCMIIFKNMFSFGLTFKAYDWLVANETKAEPVFNPIASVQLVICLSSIPLYIYGKRLRSYFYRHDILARFGVR</sequence>
<evidence type="ECO:0000256" key="1">
    <source>
        <dbReference type="ARBA" id="ARBA00004141"/>
    </source>
</evidence>
<dbReference type="SUPFAM" id="SSF103473">
    <property type="entry name" value="MFS general substrate transporter"/>
    <property type="match status" value="1"/>
</dbReference>
<dbReference type="InterPro" id="IPR011701">
    <property type="entry name" value="MFS"/>
</dbReference>
<evidence type="ECO:0000313" key="8">
    <source>
        <dbReference type="EMBL" id="KAJ9137423.1"/>
    </source>
</evidence>
<dbReference type="EMBL" id="JANBVN010000159">
    <property type="protein sequence ID" value="KAJ9137423.1"/>
    <property type="molecule type" value="Genomic_DNA"/>
</dbReference>
<feature type="region of interest" description="Disordered" evidence="5">
    <location>
        <begin position="268"/>
        <end position="291"/>
    </location>
</feature>
<comment type="subcellular location">
    <subcellularLocation>
        <location evidence="1">Membrane</location>
        <topology evidence="1">Multi-pass membrane protein</topology>
    </subcellularLocation>
</comment>
<evidence type="ECO:0000256" key="3">
    <source>
        <dbReference type="ARBA" id="ARBA00022989"/>
    </source>
</evidence>
<feature type="transmembrane region" description="Helical" evidence="6">
    <location>
        <begin position="379"/>
        <end position="400"/>
    </location>
</feature>
<name>A0AA38R7A8_9PEZI</name>
<dbReference type="GO" id="GO:0022857">
    <property type="term" value="F:transmembrane transporter activity"/>
    <property type="evidence" value="ECO:0007669"/>
    <property type="project" value="InterPro"/>
</dbReference>
<dbReference type="Pfam" id="PF07690">
    <property type="entry name" value="MFS_1"/>
    <property type="match status" value="1"/>
</dbReference>
<dbReference type="Proteomes" id="UP001174691">
    <property type="component" value="Unassembled WGS sequence"/>
</dbReference>
<feature type="transmembrane region" description="Helical" evidence="6">
    <location>
        <begin position="70"/>
        <end position="100"/>
    </location>
</feature>
<evidence type="ECO:0000256" key="6">
    <source>
        <dbReference type="SAM" id="Phobius"/>
    </source>
</evidence>
<feature type="transmembrane region" description="Helical" evidence="6">
    <location>
        <begin position="452"/>
        <end position="477"/>
    </location>
</feature>
<keyword evidence="3 6" id="KW-1133">Transmembrane helix</keyword>
<feature type="transmembrane region" description="Helical" evidence="6">
    <location>
        <begin position="484"/>
        <end position="505"/>
    </location>
</feature>
<feature type="transmembrane region" description="Helical" evidence="6">
    <location>
        <begin position="224"/>
        <end position="246"/>
    </location>
</feature>
<feature type="transmembrane region" description="Helical" evidence="6">
    <location>
        <begin position="107"/>
        <end position="126"/>
    </location>
</feature>
<feature type="domain" description="Major facilitator superfamily (MFS) profile" evidence="7">
    <location>
        <begin position="70"/>
        <end position="562"/>
    </location>
</feature>
<proteinExistence type="predicted"/>